<comment type="caution">
    <text evidence="1">The sequence shown here is derived from an EMBL/GenBank/DDBJ whole genome shotgun (WGS) entry which is preliminary data.</text>
</comment>
<evidence type="ECO:0000313" key="2">
    <source>
        <dbReference type="Proteomes" id="UP000756346"/>
    </source>
</evidence>
<reference evidence="1" key="1">
    <citation type="journal article" date="2021" name="Nat. Commun.">
        <title>Genetic determinants of endophytism in the Arabidopsis root mycobiome.</title>
        <authorList>
            <person name="Mesny F."/>
            <person name="Miyauchi S."/>
            <person name="Thiergart T."/>
            <person name="Pickel B."/>
            <person name="Atanasova L."/>
            <person name="Karlsson M."/>
            <person name="Huettel B."/>
            <person name="Barry K.W."/>
            <person name="Haridas S."/>
            <person name="Chen C."/>
            <person name="Bauer D."/>
            <person name="Andreopoulos W."/>
            <person name="Pangilinan J."/>
            <person name="LaButti K."/>
            <person name="Riley R."/>
            <person name="Lipzen A."/>
            <person name="Clum A."/>
            <person name="Drula E."/>
            <person name="Henrissat B."/>
            <person name="Kohler A."/>
            <person name="Grigoriev I.V."/>
            <person name="Martin F.M."/>
            <person name="Hacquard S."/>
        </authorList>
    </citation>
    <scope>NUCLEOTIDE SEQUENCE</scope>
    <source>
        <strain evidence="1">MPI-CAGE-CH-0230</strain>
    </source>
</reference>
<name>A0A9P9BPC9_9PEZI</name>
<dbReference type="RefSeq" id="XP_046011233.1">
    <property type="nucleotide sequence ID" value="XM_046148141.1"/>
</dbReference>
<organism evidence="1 2">
    <name type="scientific">Microdochium trichocladiopsis</name>
    <dbReference type="NCBI Taxonomy" id="1682393"/>
    <lineage>
        <taxon>Eukaryota</taxon>
        <taxon>Fungi</taxon>
        <taxon>Dikarya</taxon>
        <taxon>Ascomycota</taxon>
        <taxon>Pezizomycotina</taxon>
        <taxon>Sordariomycetes</taxon>
        <taxon>Xylariomycetidae</taxon>
        <taxon>Xylariales</taxon>
        <taxon>Microdochiaceae</taxon>
        <taxon>Microdochium</taxon>
    </lineage>
</organism>
<accession>A0A9P9BPC9</accession>
<sequence length="187" mass="20874">MIAAVTHPAPPRRFRLNRDPRVLPPAYICCGNDGLFLKVDKGCGAWRQTPCTPVDWADTRMTMSSEISSKCARKGRIIRRNGEDVPVMSNSKLGTQQRDSVAQFCLDIGRVSNSRPMYVVTRRIEAIAGSFGRMKPTIPGHETLVSVLQALWSTENPFIRDHRTESQFPSAAIARNRAHKGLTIRSL</sequence>
<protein>
    <submittedName>
        <fullName evidence="1">Uncharacterized protein</fullName>
    </submittedName>
</protein>
<evidence type="ECO:0000313" key="1">
    <source>
        <dbReference type="EMBL" id="KAH7028945.1"/>
    </source>
</evidence>
<proteinExistence type="predicted"/>
<dbReference type="AlphaFoldDB" id="A0A9P9BPC9"/>
<keyword evidence="2" id="KW-1185">Reference proteome</keyword>
<dbReference type="GeneID" id="70177687"/>
<dbReference type="EMBL" id="JAGTJQ010000006">
    <property type="protein sequence ID" value="KAH7028945.1"/>
    <property type="molecule type" value="Genomic_DNA"/>
</dbReference>
<dbReference type="Proteomes" id="UP000756346">
    <property type="component" value="Unassembled WGS sequence"/>
</dbReference>
<gene>
    <name evidence="1" type="ORF">B0I36DRAFT_127080</name>
</gene>